<dbReference type="CDD" id="cd09917">
    <property type="entry name" value="F-box_SF"/>
    <property type="match status" value="1"/>
</dbReference>
<evidence type="ECO:0000259" key="2">
    <source>
        <dbReference type="Pfam" id="PF12937"/>
    </source>
</evidence>
<evidence type="ECO:0000313" key="3">
    <source>
        <dbReference type="EMBL" id="PPJ55626.1"/>
    </source>
</evidence>
<dbReference type="InterPro" id="IPR036047">
    <property type="entry name" value="F-box-like_dom_sf"/>
</dbReference>
<dbReference type="PANTHER" id="PTHR38790">
    <property type="entry name" value="2EXR DOMAIN-CONTAINING PROTEIN-RELATED"/>
    <property type="match status" value="1"/>
</dbReference>
<comment type="caution">
    <text evidence="3">The sequence shown here is derived from an EMBL/GenBank/DDBJ whole genome shotgun (WGS) entry which is preliminary data.</text>
</comment>
<gene>
    <name evidence="3" type="ORF">CBER1_03692</name>
</gene>
<evidence type="ECO:0000256" key="1">
    <source>
        <dbReference type="SAM" id="Coils"/>
    </source>
</evidence>
<evidence type="ECO:0000313" key="4">
    <source>
        <dbReference type="Proteomes" id="UP000237631"/>
    </source>
</evidence>
<dbReference type="SUPFAM" id="SSF81383">
    <property type="entry name" value="F-box domain"/>
    <property type="match status" value="1"/>
</dbReference>
<dbReference type="EMBL" id="PNEN01000536">
    <property type="protein sequence ID" value="PPJ55626.1"/>
    <property type="molecule type" value="Genomic_DNA"/>
</dbReference>
<keyword evidence="4" id="KW-1185">Reference proteome</keyword>
<dbReference type="AlphaFoldDB" id="A0A2S6C7D9"/>
<keyword evidence="1" id="KW-0175">Coiled coil</keyword>
<accession>A0A2S6C7D9</accession>
<feature type="domain" description="F-box" evidence="2">
    <location>
        <begin position="483"/>
        <end position="522"/>
    </location>
</feature>
<dbReference type="PANTHER" id="PTHR38790:SF4">
    <property type="entry name" value="2EXR DOMAIN-CONTAINING PROTEIN"/>
    <property type="match status" value="1"/>
</dbReference>
<dbReference type="OrthoDB" id="3648838at2759"/>
<dbReference type="Pfam" id="PF12937">
    <property type="entry name" value="F-box-like"/>
    <property type="match status" value="1"/>
</dbReference>
<dbReference type="STRING" id="357750.A0A2S6C7D9"/>
<organism evidence="3 4">
    <name type="scientific">Cercospora berteroae</name>
    <dbReference type="NCBI Taxonomy" id="357750"/>
    <lineage>
        <taxon>Eukaryota</taxon>
        <taxon>Fungi</taxon>
        <taxon>Dikarya</taxon>
        <taxon>Ascomycota</taxon>
        <taxon>Pezizomycotina</taxon>
        <taxon>Dothideomycetes</taxon>
        <taxon>Dothideomycetidae</taxon>
        <taxon>Mycosphaerellales</taxon>
        <taxon>Mycosphaerellaceae</taxon>
        <taxon>Cercospora</taxon>
    </lineage>
</organism>
<proteinExistence type="predicted"/>
<dbReference type="InterPro" id="IPR001810">
    <property type="entry name" value="F-box_dom"/>
</dbReference>
<dbReference type="Gene3D" id="1.20.1280.50">
    <property type="match status" value="1"/>
</dbReference>
<sequence>MVTILVLISSAGRSNLTVGVIMAYLTDDLRCMKGSPAMRPEDAIVDTANADPQLSAPFFRLPQAIRKTIYSFVFGSGLIHVLSRECKSSDRWLPWHSSLKTFDFSSTEIVREYRKSSYAICQRDDWDRFYALSKSCGESSEGNSDHFGCGCPKDAGASHYDQRHSRCLRPIKDLDAGNYTSLCDFGEHMRTQPYENHVREDCEECKEVLARQLEQFGPPKAGGLAKLNQSTILRFGLLQVCRAIHTEASQLPYEQYTFHLQNCHTVEQFAGRVLTRRQAQSINSIQLDYLDSFDDLLLLQRSLPNLKQLRALSCSPSFILHDVDPATAAAFFAGNVLEKAELFLEEILNLDGSYVDRELLDFTEQLLVCQTISAARTLVSEWKNPDKVKGFRRRMRWLVMSDELAASWYPTPPQEDTVVHKDSSLRRARDFVTGFRSEHEIKIDQLEAQLAEARRELSVLKGAMEPSALDETAGAEVPCTSPISNLPPELLSRIFSFLDARADVASCRLTCHGFHEHSSPFLITQVVFAARIEAIARLFDVVDHPYFSKHVTRLLYDASFFDPDRAEDPQTYADLVRATFEHFSETDMLEMEESYLDLWRRIKKSAPEHSKHMISVPQMQSIMPEKDPHAHYYQGLYRYSMAFEAQRFIHESDLPRHIFQSLFSKLPQLRHISMGDWRNLARVDEDLDSLRDRLFGNMLAPTARGVENETESPWPDFLFLLEMCCYGSRGDLRSISIGGHPFCVYSEMYSRYDLDYRERPGVAFDTDFDILLSDDVPFEKLAHLKSLRLPLHIMQGGTAEQSTAAFVKYCQRSTFLKPLLQACSANLTYLELTAEDGGLLNTTLSSENLDLEIVLQRGPVLLASLLFAAPFTALKFLELRGWLFTEQCIKDFLITIRSTLRELRLLDNVILYNSEQLAKWGGENLLLDGVQIDNFEHNQDGRPYGLDLEEAWLAGRRNFLAPRALAKNRRLDHAERLLQGEHRSITNWVAYVFDHDHSRILVGPYDIGV</sequence>
<protein>
    <recommendedName>
        <fullName evidence="2">F-box domain-containing protein</fullName>
    </recommendedName>
</protein>
<dbReference type="Proteomes" id="UP000237631">
    <property type="component" value="Unassembled WGS sequence"/>
</dbReference>
<name>A0A2S6C7D9_9PEZI</name>
<reference evidence="4" key="1">
    <citation type="journal article" date="2017" name="bioRxiv">
        <title>Conservation of a gene cluster reveals novel cercosporin biosynthetic mechanisms and extends production to the genus Colletotrichum.</title>
        <authorList>
            <person name="de Jonge R."/>
            <person name="Ebert M.K."/>
            <person name="Huitt-Roehl C.R."/>
            <person name="Pal P."/>
            <person name="Suttle J.C."/>
            <person name="Spanner R.E."/>
            <person name="Neubauer J.D."/>
            <person name="Jurick W.M.II."/>
            <person name="Stott K.A."/>
            <person name="Secor G.A."/>
            <person name="Thomma B.P.H.J."/>
            <person name="Van de Peer Y."/>
            <person name="Townsend C.A."/>
            <person name="Bolton M.D."/>
        </authorList>
    </citation>
    <scope>NUCLEOTIDE SEQUENCE [LARGE SCALE GENOMIC DNA]</scope>
    <source>
        <strain evidence="4">CBS538.71</strain>
    </source>
</reference>
<feature type="coiled-coil region" evidence="1">
    <location>
        <begin position="436"/>
        <end position="463"/>
    </location>
</feature>